<protein>
    <submittedName>
        <fullName evidence="1">Uncharacterized protein</fullName>
    </submittedName>
</protein>
<evidence type="ECO:0000313" key="1">
    <source>
        <dbReference type="EMBL" id="ABZ09304.1"/>
    </source>
</evidence>
<reference evidence="1" key="1">
    <citation type="journal article" date="2008" name="ISME J.">
        <title>Genomic patterns of recombination, clonal divergence and environment in marine microbial populations.</title>
        <authorList>
            <person name="Konstantinidis K.T."/>
            <person name="Delong E.F."/>
        </authorList>
    </citation>
    <scope>NUCLEOTIDE SEQUENCE</scope>
</reference>
<dbReference type="AlphaFoldDB" id="B3T9P4"/>
<name>B3T9P4_9ARCH</name>
<gene>
    <name evidence="1" type="ORF">ALOHA_HF4000APKG7F19ctg1g17</name>
</gene>
<sequence>MLCISANLKNIISVTEINVATTVPTPVFTPIRLITNKNASSVVAGIVNSDIENLIGSANFSTLSIALMEKSVSNEDETICACLFNLGKRLRMPLPNIAPCSKPIPKTTENVIRKFCSAKSNIFKSYPLWYAIKIQLILEVTA</sequence>
<proteinExistence type="predicted"/>
<accession>B3T9P4</accession>
<organism evidence="1">
    <name type="scientific">uncultured marine crenarchaeote HF4000_APKG7F19</name>
    <dbReference type="NCBI Taxonomy" id="455601"/>
    <lineage>
        <taxon>Archaea</taxon>
        <taxon>Nitrososphaerota</taxon>
        <taxon>Nitrososphaeria</taxon>
        <taxon>Nitrosopumilales</taxon>
        <taxon>environmental samples</taxon>
    </lineage>
</organism>
<dbReference type="EMBL" id="EU016648">
    <property type="protein sequence ID" value="ABZ09304.1"/>
    <property type="molecule type" value="Genomic_DNA"/>
</dbReference>